<evidence type="ECO:0000313" key="2">
    <source>
        <dbReference type="Proteomes" id="UP000545286"/>
    </source>
</evidence>
<dbReference type="OrthoDB" id="9797931at2"/>
<dbReference type="Gene3D" id="3.90.180.10">
    <property type="entry name" value="Medium-chain alcohol dehydrogenases, catalytic domain"/>
    <property type="match status" value="1"/>
</dbReference>
<sequence>MAASLANLTPGGRVVVVAIHERPMDLLPTQLVMGETAIVGTLAYLQSDFDAVIAAMAAGGYTADGWVDDVAVDDVVGAIESLRAGKGMKVLVRA</sequence>
<dbReference type="EMBL" id="JACHWJ010000005">
    <property type="protein sequence ID" value="MBB2959129.1"/>
    <property type="molecule type" value="Genomic_DNA"/>
</dbReference>
<comment type="caution">
    <text evidence="1">The sequence shown here is derived from an EMBL/GenBank/DDBJ whole genome shotgun (WGS) entry which is preliminary data.</text>
</comment>
<dbReference type="Proteomes" id="UP000545286">
    <property type="component" value="Unassembled WGS sequence"/>
</dbReference>
<dbReference type="RefSeq" id="WP_068476930.1">
    <property type="nucleotide sequence ID" value="NZ_CZJS01000069.1"/>
</dbReference>
<dbReference type="AlphaFoldDB" id="A0A7W4US89"/>
<proteinExistence type="predicted"/>
<name>A0A7W4US89_9MICO</name>
<protein>
    <submittedName>
        <fullName evidence="1">D-arabinose 1-dehydrogenase-like Zn-dependent alcohol dehydrogenase</fullName>
    </submittedName>
</protein>
<dbReference type="Gene3D" id="3.40.50.720">
    <property type="entry name" value="NAD(P)-binding Rossmann-like Domain"/>
    <property type="match status" value="1"/>
</dbReference>
<gene>
    <name evidence="1" type="ORF">FHX72_003281</name>
</gene>
<keyword evidence="2" id="KW-1185">Reference proteome</keyword>
<reference evidence="1 2" key="1">
    <citation type="submission" date="2020-08" db="EMBL/GenBank/DDBJ databases">
        <title>Sequencing the genomes of 1000 actinobacteria strains.</title>
        <authorList>
            <person name="Klenk H.-P."/>
        </authorList>
    </citation>
    <scope>NUCLEOTIDE SEQUENCE [LARGE SCALE GENOMIC DNA]</scope>
    <source>
        <strain evidence="1 2">DSM 20419</strain>
    </source>
</reference>
<evidence type="ECO:0000313" key="1">
    <source>
        <dbReference type="EMBL" id="MBB2959129.1"/>
    </source>
</evidence>
<organism evidence="1 2">
    <name type="scientific">Pseudoclavibacter helvolus</name>
    <dbReference type="NCBI Taxonomy" id="255205"/>
    <lineage>
        <taxon>Bacteria</taxon>
        <taxon>Bacillati</taxon>
        <taxon>Actinomycetota</taxon>
        <taxon>Actinomycetes</taxon>
        <taxon>Micrococcales</taxon>
        <taxon>Microbacteriaceae</taxon>
        <taxon>Pseudoclavibacter</taxon>
    </lineage>
</organism>
<accession>A0A7W4US89</accession>